<keyword evidence="3" id="KW-0560">Oxidoreductase</keyword>
<dbReference type="PIRSF" id="PIRSF000337">
    <property type="entry name" value="NTA_MOA"/>
    <property type="match status" value="1"/>
</dbReference>
<dbReference type="CDD" id="cd01095">
    <property type="entry name" value="Nitrilotriacetate_monoxgenase"/>
    <property type="match status" value="1"/>
</dbReference>
<protein>
    <submittedName>
        <fullName evidence="8">Monooxygenase</fullName>
    </submittedName>
</protein>
<dbReference type="SUPFAM" id="SSF51679">
    <property type="entry name" value="Bacterial luciferase-like"/>
    <property type="match status" value="1"/>
</dbReference>
<feature type="domain" description="Luciferase-like" evidence="7">
    <location>
        <begin position="32"/>
        <end position="381"/>
    </location>
</feature>
<feature type="binding site" evidence="6">
    <location>
        <position position="56"/>
    </location>
    <ligand>
        <name>FMN</name>
        <dbReference type="ChEBI" id="CHEBI:58210"/>
    </ligand>
</feature>
<gene>
    <name evidence="8" type="ORF">A0131_03215</name>
</gene>
<organism evidence="8 9">
    <name type="scientific">Staphylococcus kloosii</name>
    <dbReference type="NCBI Taxonomy" id="29384"/>
    <lineage>
        <taxon>Bacteria</taxon>
        <taxon>Bacillati</taxon>
        <taxon>Bacillota</taxon>
        <taxon>Bacilli</taxon>
        <taxon>Bacillales</taxon>
        <taxon>Staphylococcaceae</taxon>
        <taxon>Staphylococcus</taxon>
    </lineage>
</organism>
<comment type="similarity">
    <text evidence="5">Belongs to the NtaA/SnaA/DszA monooxygenase family.</text>
</comment>
<dbReference type="RefSeq" id="WP_061854046.1">
    <property type="nucleotide sequence ID" value="NZ_LUGM01000002.1"/>
</dbReference>
<evidence type="ECO:0000313" key="9">
    <source>
        <dbReference type="Proteomes" id="UP000075418"/>
    </source>
</evidence>
<evidence type="ECO:0000256" key="3">
    <source>
        <dbReference type="ARBA" id="ARBA00023002"/>
    </source>
</evidence>
<feature type="binding site" evidence="6">
    <location>
        <position position="218"/>
    </location>
    <ligand>
        <name>FMN</name>
        <dbReference type="ChEBI" id="CHEBI:58210"/>
    </ligand>
</feature>
<proteinExistence type="inferred from homology"/>
<keyword evidence="1 6" id="KW-0285">Flavoprotein</keyword>
<dbReference type="Pfam" id="PF00296">
    <property type="entry name" value="Bac_luciferase"/>
    <property type="match status" value="1"/>
</dbReference>
<dbReference type="InterPro" id="IPR051260">
    <property type="entry name" value="Diverse_substr_monoxygenases"/>
</dbReference>
<keyword evidence="2 6" id="KW-0288">FMN</keyword>
<evidence type="ECO:0000256" key="2">
    <source>
        <dbReference type="ARBA" id="ARBA00022643"/>
    </source>
</evidence>
<sequence length="439" mass="49935">MSKEMHLTALVYSTGLHPDSWRLPNSHVEELGSIDFQIRMAKLAERGKLDAFFLGDGQYISEEGTGQISYYFEPITALAAISQETEYIGLVSTISSSFYEPYLAARMLSSLNQISQGRIGANIVTSQFDLEAQNFSMDKLPPLEKRYQRADEFITVMKKLWGSFSTRAIINDKEAGIGLDSNQIKAIKHTGEHFQVNGAINIPTPEYGRPMLFQAGTSIPGREIAARHVEGVFSIAWNMRDAKDFREDIHLRAIKEERSAPLVLPGLTVYVDETYDKAFALKQELDQFVSLESRKKRLSKAIGQDITNWEMDERVPNLPPYEEVQQQVVKSVYIAVKNAVETEELTLRELLERFSTWVGHKTIVGTPDMVADEMIEWFEEGACDGFTLMPPTYPDLFEKFIDLVIPVLQERGVFRKEYKHATLKGHLGLSEHEEKIKRR</sequence>
<dbReference type="NCBIfam" id="TIGR03860">
    <property type="entry name" value="FMN_nitrolo"/>
    <property type="match status" value="1"/>
</dbReference>
<comment type="caution">
    <text evidence="8">The sequence shown here is derived from an EMBL/GenBank/DDBJ whole genome shotgun (WGS) entry which is preliminary data.</text>
</comment>
<dbReference type="PANTHER" id="PTHR30011:SF16">
    <property type="entry name" value="C2H2 FINGER DOMAIN TRANSCRIPTION FACTOR (EUROFUNG)-RELATED"/>
    <property type="match status" value="1"/>
</dbReference>
<evidence type="ECO:0000256" key="6">
    <source>
        <dbReference type="PIRSR" id="PIRSR000337-1"/>
    </source>
</evidence>
<evidence type="ECO:0000256" key="5">
    <source>
        <dbReference type="ARBA" id="ARBA00033748"/>
    </source>
</evidence>
<evidence type="ECO:0000256" key="1">
    <source>
        <dbReference type="ARBA" id="ARBA00022630"/>
    </source>
</evidence>
<feature type="binding site" evidence="6">
    <location>
        <position position="93"/>
    </location>
    <ligand>
        <name>FMN</name>
        <dbReference type="ChEBI" id="CHEBI:58210"/>
    </ligand>
</feature>
<keyword evidence="4 8" id="KW-0503">Monooxygenase</keyword>
<dbReference type="Proteomes" id="UP000075418">
    <property type="component" value="Unassembled WGS sequence"/>
</dbReference>
<reference evidence="8 9" key="1">
    <citation type="submission" date="2016-02" db="EMBL/GenBank/DDBJ databases">
        <title>Draft genome sequence of hydrocarbon degrading Staphylococcus saprophyticus Strain CNV2, isolated from crude-oil contaminated soil from Noonmati Oil Refinery, Guwahati, Assam, India.</title>
        <authorList>
            <person name="Mukherjee A."/>
            <person name="Chettri B."/>
            <person name="Langpoklakpam J."/>
            <person name="Singh A.K."/>
            <person name="Chattopadhyay D.J."/>
        </authorList>
    </citation>
    <scope>NUCLEOTIDE SEQUENCE [LARGE SCALE GENOMIC DNA]</scope>
    <source>
        <strain evidence="8 9">CNV2</strain>
    </source>
</reference>
<dbReference type="InterPro" id="IPR016215">
    <property type="entry name" value="NTA_MOA"/>
</dbReference>
<dbReference type="Gene3D" id="3.20.20.30">
    <property type="entry name" value="Luciferase-like domain"/>
    <property type="match status" value="1"/>
</dbReference>
<accession>A0A151A399</accession>
<dbReference type="InterPro" id="IPR011251">
    <property type="entry name" value="Luciferase-like_dom"/>
</dbReference>
<dbReference type="InterPro" id="IPR036661">
    <property type="entry name" value="Luciferase-like_sf"/>
</dbReference>
<dbReference type="GO" id="GO:0004497">
    <property type="term" value="F:monooxygenase activity"/>
    <property type="evidence" value="ECO:0007669"/>
    <property type="project" value="UniProtKB-KW"/>
</dbReference>
<evidence type="ECO:0000256" key="4">
    <source>
        <dbReference type="ARBA" id="ARBA00023033"/>
    </source>
</evidence>
<dbReference type="EMBL" id="LUGM01000002">
    <property type="protein sequence ID" value="KYH13816.1"/>
    <property type="molecule type" value="Genomic_DNA"/>
</dbReference>
<dbReference type="PANTHER" id="PTHR30011">
    <property type="entry name" value="ALKANESULFONATE MONOOXYGENASE-RELATED"/>
    <property type="match status" value="1"/>
</dbReference>
<feature type="binding site" evidence="6">
    <location>
        <position position="147"/>
    </location>
    <ligand>
        <name>FMN</name>
        <dbReference type="ChEBI" id="CHEBI:58210"/>
    </ligand>
</feature>
<evidence type="ECO:0000259" key="7">
    <source>
        <dbReference type="Pfam" id="PF00296"/>
    </source>
</evidence>
<evidence type="ECO:0000313" key="8">
    <source>
        <dbReference type="EMBL" id="KYH13816.1"/>
    </source>
</evidence>
<name>A0A151A399_9STAP</name>
<dbReference type="GO" id="GO:0016705">
    <property type="term" value="F:oxidoreductase activity, acting on paired donors, with incorporation or reduction of molecular oxygen"/>
    <property type="evidence" value="ECO:0007669"/>
    <property type="project" value="InterPro"/>
</dbReference>
<dbReference type="AlphaFoldDB" id="A0A151A399"/>